<feature type="compositionally biased region" description="Polar residues" evidence="1">
    <location>
        <begin position="15"/>
        <end position="25"/>
    </location>
</feature>
<organism evidence="2">
    <name type="scientific">Timema shepardi</name>
    <name type="common">Walking stick</name>
    <dbReference type="NCBI Taxonomy" id="629360"/>
    <lineage>
        <taxon>Eukaryota</taxon>
        <taxon>Metazoa</taxon>
        <taxon>Ecdysozoa</taxon>
        <taxon>Arthropoda</taxon>
        <taxon>Hexapoda</taxon>
        <taxon>Insecta</taxon>
        <taxon>Pterygota</taxon>
        <taxon>Neoptera</taxon>
        <taxon>Polyneoptera</taxon>
        <taxon>Phasmatodea</taxon>
        <taxon>Timematodea</taxon>
        <taxon>Timematoidea</taxon>
        <taxon>Timematidae</taxon>
        <taxon>Timema</taxon>
    </lineage>
</organism>
<feature type="compositionally biased region" description="Basic and acidic residues" evidence="1">
    <location>
        <begin position="41"/>
        <end position="53"/>
    </location>
</feature>
<reference evidence="2" key="1">
    <citation type="submission" date="2020-11" db="EMBL/GenBank/DDBJ databases">
        <authorList>
            <person name="Tran Van P."/>
        </authorList>
    </citation>
    <scope>NUCLEOTIDE SEQUENCE</scope>
</reference>
<dbReference type="EMBL" id="OC000259">
    <property type="protein sequence ID" value="CAD7256679.1"/>
    <property type="molecule type" value="Genomic_DNA"/>
</dbReference>
<name>A0A7R9AMA8_TIMSH</name>
<feature type="region of interest" description="Disordered" evidence="1">
    <location>
        <begin position="13"/>
        <end position="53"/>
    </location>
</feature>
<evidence type="ECO:0000256" key="1">
    <source>
        <dbReference type="SAM" id="MobiDB-lite"/>
    </source>
</evidence>
<feature type="region of interest" description="Disordered" evidence="1">
    <location>
        <begin position="104"/>
        <end position="148"/>
    </location>
</feature>
<sequence>MLRLFVPDVCAGPGSSASMNKSSTLPLPHRANLERPSSSSARDREGYYSDRNELIRDRERERERERERDRGYLSDHNSRCASCLGESARAQWFRHSDGWRSGSSNFGSGSGSGLVPSGSTSGQGTHKRSPWDSLPSLRNEGSLGDSGYKSNRADSFEMRLNLDQIISILDDDDDDENILEAKVFMSPPENRLLSYENSEYEDFINPDINHLSGVYRLDQNISTYRVNVRMKKYWQMIMFPLNASMNNASQLYRLTSKGKEDKLYLLGFTRFIVQTYPSKYSIRVAPGPSPKRLKKRVCDDIRLDGLDYMLKIDKDIGATIPVGCTKFIRQGSSPSIINRSRDFNAISLEMNGMYPYYPLPDVLTAESLFIFEPELCGALTTKPHLKHLGPTLDVRQSWSKNMFDRQDSLRSDYMSDRESRYGIVQQASIESTDSRLCYLTSSESYFPLTDRAAEGISSAILKLRSVLGIDKNPGKLIAQTYDDTSVMSGATDTLSDCRSYFCDVERCRVPASKSQGRQLGTHRAARYEAWLEPTLARE</sequence>
<evidence type="ECO:0000313" key="2">
    <source>
        <dbReference type="EMBL" id="CAD7256679.1"/>
    </source>
</evidence>
<protein>
    <submittedName>
        <fullName evidence="2">Uncharacterized protein</fullName>
    </submittedName>
</protein>
<accession>A0A7R9AMA8</accession>
<proteinExistence type="predicted"/>
<dbReference type="AlphaFoldDB" id="A0A7R9AMA8"/>
<feature type="compositionally biased region" description="Low complexity" evidence="1">
    <location>
        <begin position="104"/>
        <end position="122"/>
    </location>
</feature>
<gene>
    <name evidence="2" type="ORF">TSIB3V08_LOCUS958</name>
</gene>